<dbReference type="EMBL" id="ML210195">
    <property type="protein sequence ID" value="TFK24783.1"/>
    <property type="molecule type" value="Genomic_DNA"/>
</dbReference>
<evidence type="ECO:0000313" key="2">
    <source>
        <dbReference type="EMBL" id="TFK24783.1"/>
    </source>
</evidence>
<dbReference type="AlphaFoldDB" id="A0A5C3KY61"/>
<name>A0A5C3KY61_COPMA</name>
<keyword evidence="3" id="KW-1185">Reference proteome</keyword>
<gene>
    <name evidence="2" type="ORF">FA15DRAFT_704326</name>
</gene>
<feature type="compositionally biased region" description="Basic and acidic residues" evidence="1">
    <location>
        <begin position="290"/>
        <end position="311"/>
    </location>
</feature>
<proteinExistence type="predicted"/>
<feature type="compositionally biased region" description="Pro residues" evidence="1">
    <location>
        <begin position="1"/>
        <end position="14"/>
    </location>
</feature>
<feature type="compositionally biased region" description="Polar residues" evidence="1">
    <location>
        <begin position="17"/>
        <end position="30"/>
    </location>
</feature>
<feature type="region of interest" description="Disordered" evidence="1">
    <location>
        <begin position="277"/>
        <end position="321"/>
    </location>
</feature>
<accession>A0A5C3KY61</accession>
<feature type="region of interest" description="Disordered" evidence="1">
    <location>
        <begin position="1"/>
        <end position="55"/>
    </location>
</feature>
<feature type="compositionally biased region" description="Pro residues" evidence="1">
    <location>
        <begin position="238"/>
        <end position="250"/>
    </location>
</feature>
<dbReference type="Proteomes" id="UP000307440">
    <property type="component" value="Unassembled WGS sequence"/>
</dbReference>
<reference evidence="2 3" key="1">
    <citation type="journal article" date="2019" name="Nat. Ecol. Evol.">
        <title>Megaphylogeny resolves global patterns of mushroom evolution.</title>
        <authorList>
            <person name="Varga T."/>
            <person name="Krizsan K."/>
            <person name="Foldi C."/>
            <person name="Dima B."/>
            <person name="Sanchez-Garcia M."/>
            <person name="Sanchez-Ramirez S."/>
            <person name="Szollosi G.J."/>
            <person name="Szarkandi J.G."/>
            <person name="Papp V."/>
            <person name="Albert L."/>
            <person name="Andreopoulos W."/>
            <person name="Angelini C."/>
            <person name="Antonin V."/>
            <person name="Barry K.W."/>
            <person name="Bougher N.L."/>
            <person name="Buchanan P."/>
            <person name="Buyck B."/>
            <person name="Bense V."/>
            <person name="Catcheside P."/>
            <person name="Chovatia M."/>
            <person name="Cooper J."/>
            <person name="Damon W."/>
            <person name="Desjardin D."/>
            <person name="Finy P."/>
            <person name="Geml J."/>
            <person name="Haridas S."/>
            <person name="Hughes K."/>
            <person name="Justo A."/>
            <person name="Karasinski D."/>
            <person name="Kautmanova I."/>
            <person name="Kiss B."/>
            <person name="Kocsube S."/>
            <person name="Kotiranta H."/>
            <person name="LaButti K.M."/>
            <person name="Lechner B.E."/>
            <person name="Liimatainen K."/>
            <person name="Lipzen A."/>
            <person name="Lukacs Z."/>
            <person name="Mihaltcheva S."/>
            <person name="Morgado L.N."/>
            <person name="Niskanen T."/>
            <person name="Noordeloos M.E."/>
            <person name="Ohm R.A."/>
            <person name="Ortiz-Santana B."/>
            <person name="Ovrebo C."/>
            <person name="Racz N."/>
            <person name="Riley R."/>
            <person name="Savchenko A."/>
            <person name="Shiryaev A."/>
            <person name="Soop K."/>
            <person name="Spirin V."/>
            <person name="Szebenyi C."/>
            <person name="Tomsovsky M."/>
            <person name="Tulloss R.E."/>
            <person name="Uehling J."/>
            <person name="Grigoriev I.V."/>
            <person name="Vagvolgyi C."/>
            <person name="Papp T."/>
            <person name="Martin F.M."/>
            <person name="Miettinen O."/>
            <person name="Hibbett D.S."/>
            <person name="Nagy L.G."/>
        </authorList>
    </citation>
    <scope>NUCLEOTIDE SEQUENCE [LARGE SCALE GENOMIC DNA]</scope>
    <source>
        <strain evidence="2 3">CBS 121175</strain>
    </source>
</reference>
<sequence length="437" mass="45733">MQKPIPQQPQPEMPATPATSVASNTGQEQLFDSAYMPPPGLAHPPIGHTASTQAASDADDRHLAVYLAHLAAQSARAPAPVPYLAPDVTPTAAGGSAKVSCKHALKTPTVLTPSRYKLHSSNRGGQSPTAAATPAVVPAAAPVVVPAAAPTVVPAATPAVVSAAAPLPAAVDPALAPAAATTATPAAPAVDPTLTPVPVAAPAAETDWQQVAQDEWDQLNNEGYNLVQFTTLALEVPTPDPQLSPHPPPAEANDIFGSPGSRVGKDLSASETLFDKLLQRSNSPVKPATPKRDASSTPDHDTFSTPDRDGSMHPSAFDVGRPTTETAGIIADAVAEMVWIAQAAAQRVNCPVETVARAFVAQAGGSPKGSTFRVNEWNDFLAFFKAQFELVKTLCKMDAGKDAHNYWPVFRELPDYKQLLAMHRDIQNFLDDENQGQ</sequence>
<evidence type="ECO:0000313" key="3">
    <source>
        <dbReference type="Proteomes" id="UP000307440"/>
    </source>
</evidence>
<feature type="region of interest" description="Disordered" evidence="1">
    <location>
        <begin position="237"/>
        <end position="264"/>
    </location>
</feature>
<evidence type="ECO:0000256" key="1">
    <source>
        <dbReference type="SAM" id="MobiDB-lite"/>
    </source>
</evidence>
<organism evidence="2 3">
    <name type="scientific">Coprinopsis marcescibilis</name>
    <name type="common">Agaric fungus</name>
    <name type="synonym">Psathyrella marcescibilis</name>
    <dbReference type="NCBI Taxonomy" id="230819"/>
    <lineage>
        <taxon>Eukaryota</taxon>
        <taxon>Fungi</taxon>
        <taxon>Dikarya</taxon>
        <taxon>Basidiomycota</taxon>
        <taxon>Agaricomycotina</taxon>
        <taxon>Agaricomycetes</taxon>
        <taxon>Agaricomycetidae</taxon>
        <taxon>Agaricales</taxon>
        <taxon>Agaricineae</taxon>
        <taxon>Psathyrellaceae</taxon>
        <taxon>Coprinopsis</taxon>
    </lineage>
</organism>
<protein>
    <submittedName>
        <fullName evidence="2">Uncharacterized protein</fullName>
    </submittedName>
</protein>